<dbReference type="SUPFAM" id="SSF55797">
    <property type="entry name" value="PR-1-like"/>
    <property type="match status" value="1"/>
</dbReference>
<dbReference type="PRINTS" id="PR00837">
    <property type="entry name" value="V5TPXLIKE"/>
</dbReference>
<dbReference type="PANTHER" id="PTHR10334">
    <property type="entry name" value="CYSTEINE-RICH SECRETORY PROTEIN-RELATED"/>
    <property type="match status" value="1"/>
</dbReference>
<feature type="chain" id="PRO_5045553417" evidence="1">
    <location>
        <begin position="27"/>
        <end position="164"/>
    </location>
</feature>
<dbReference type="CDD" id="cd05381">
    <property type="entry name" value="CAP_PR-1"/>
    <property type="match status" value="1"/>
</dbReference>
<dbReference type="SMART" id="SM00198">
    <property type="entry name" value="SCP"/>
    <property type="match status" value="1"/>
</dbReference>
<dbReference type="Pfam" id="PF00188">
    <property type="entry name" value="CAP"/>
    <property type="match status" value="1"/>
</dbReference>
<protein>
    <submittedName>
        <fullName evidence="4">Pathogenesis-related protein 1</fullName>
    </submittedName>
</protein>
<dbReference type="Proteomes" id="UP001652623">
    <property type="component" value="Chromosome 9"/>
</dbReference>
<dbReference type="GeneID" id="125424133"/>
<accession>A0ABM3IW11</accession>
<gene>
    <name evidence="4" type="primary">LOC125424133</name>
</gene>
<dbReference type="PROSITE" id="PS01009">
    <property type="entry name" value="CRISP_1"/>
    <property type="match status" value="1"/>
</dbReference>
<dbReference type="Gene3D" id="3.40.33.10">
    <property type="entry name" value="CAP"/>
    <property type="match status" value="1"/>
</dbReference>
<evidence type="ECO:0000259" key="2">
    <source>
        <dbReference type="SMART" id="SM00198"/>
    </source>
</evidence>
<organism evidence="3 4">
    <name type="scientific">Ziziphus jujuba</name>
    <name type="common">Chinese jujube</name>
    <name type="synonym">Ziziphus sativa</name>
    <dbReference type="NCBI Taxonomy" id="326968"/>
    <lineage>
        <taxon>Eukaryota</taxon>
        <taxon>Viridiplantae</taxon>
        <taxon>Streptophyta</taxon>
        <taxon>Embryophyta</taxon>
        <taxon>Tracheophyta</taxon>
        <taxon>Spermatophyta</taxon>
        <taxon>Magnoliopsida</taxon>
        <taxon>eudicotyledons</taxon>
        <taxon>Gunneridae</taxon>
        <taxon>Pentapetalae</taxon>
        <taxon>rosids</taxon>
        <taxon>fabids</taxon>
        <taxon>Rosales</taxon>
        <taxon>Rhamnaceae</taxon>
        <taxon>Paliureae</taxon>
        <taxon>Ziziphus</taxon>
    </lineage>
</organism>
<dbReference type="InterPro" id="IPR014044">
    <property type="entry name" value="CAP_dom"/>
</dbReference>
<evidence type="ECO:0000313" key="3">
    <source>
        <dbReference type="Proteomes" id="UP001652623"/>
    </source>
</evidence>
<evidence type="ECO:0000256" key="1">
    <source>
        <dbReference type="SAM" id="SignalP"/>
    </source>
</evidence>
<dbReference type="InterPro" id="IPR018244">
    <property type="entry name" value="Allrgn_V5/Tpx1_CS"/>
</dbReference>
<reference evidence="4" key="1">
    <citation type="submission" date="2025-08" db="UniProtKB">
        <authorList>
            <consortium name="RefSeq"/>
        </authorList>
    </citation>
    <scope>IDENTIFICATION</scope>
    <source>
        <tissue evidence="4">Seedling</tissue>
    </source>
</reference>
<feature type="domain" description="SCP" evidence="2">
    <location>
        <begin position="28"/>
        <end position="160"/>
    </location>
</feature>
<dbReference type="InterPro" id="IPR001283">
    <property type="entry name" value="CRISP-related"/>
</dbReference>
<name>A0ABM3IW11_ZIZJJ</name>
<feature type="signal peptide" evidence="1">
    <location>
        <begin position="1"/>
        <end position="26"/>
    </location>
</feature>
<keyword evidence="1" id="KW-0732">Signal</keyword>
<evidence type="ECO:0000313" key="4">
    <source>
        <dbReference type="RefSeq" id="XP_048336569.2"/>
    </source>
</evidence>
<dbReference type="RefSeq" id="XP_048336569.2">
    <property type="nucleotide sequence ID" value="XM_048480612.2"/>
</dbReference>
<sequence length="164" mass="18021">MSTSKVSISLIILMIGLALVIQPSHAQDSKQEFLNAHNLARASVGVGPLTWDNKVAGYARTYANTRKGDCKLVHSRGPYGENILVWSRGDLSGVAAVNSWFKEKVNYDYNSDSCTNGKQCRHYTQLVWKKSTRLGCAKVRCNNGGTFITCNYDPAGNSAGQRPY</sequence>
<dbReference type="InterPro" id="IPR035940">
    <property type="entry name" value="CAP_sf"/>
</dbReference>
<proteinExistence type="predicted"/>
<keyword evidence="3" id="KW-1185">Reference proteome</keyword>